<dbReference type="PANTHER" id="PTHR28037:SF1">
    <property type="entry name" value="ALCOHOL O-ACETYLTRANSFERASE 1-RELATED"/>
    <property type="match status" value="1"/>
</dbReference>
<dbReference type="VEuPathDB" id="CryptoDB:Cvel_23902"/>
<evidence type="ECO:0000313" key="2">
    <source>
        <dbReference type="EMBL" id="CEM36169.1"/>
    </source>
</evidence>
<proteinExistence type="predicted"/>
<protein>
    <recommendedName>
        <fullName evidence="3">Condensation domain-containing protein</fullName>
    </recommendedName>
</protein>
<feature type="compositionally biased region" description="Low complexity" evidence="1">
    <location>
        <begin position="323"/>
        <end position="334"/>
    </location>
</feature>
<dbReference type="Gene3D" id="3.30.559.10">
    <property type="entry name" value="Chloramphenicol acetyltransferase-like domain"/>
    <property type="match status" value="1"/>
</dbReference>
<organism evidence="2">
    <name type="scientific">Chromera velia CCMP2878</name>
    <dbReference type="NCBI Taxonomy" id="1169474"/>
    <lineage>
        <taxon>Eukaryota</taxon>
        <taxon>Sar</taxon>
        <taxon>Alveolata</taxon>
        <taxon>Colpodellida</taxon>
        <taxon>Chromeraceae</taxon>
        <taxon>Chromera</taxon>
    </lineage>
</organism>
<reference evidence="2" key="1">
    <citation type="submission" date="2014-11" db="EMBL/GenBank/DDBJ databases">
        <authorList>
            <person name="Otto D Thomas"/>
            <person name="Naeem Raeece"/>
        </authorList>
    </citation>
    <scope>NUCLEOTIDE SEQUENCE</scope>
</reference>
<accession>A0A0G4GYH1</accession>
<name>A0A0G4GYH1_9ALVE</name>
<feature type="compositionally biased region" description="Basic and acidic residues" evidence="1">
    <location>
        <begin position="138"/>
        <end position="149"/>
    </location>
</feature>
<dbReference type="InterPro" id="IPR052058">
    <property type="entry name" value="Alcohol_O-acetyltransferase"/>
</dbReference>
<gene>
    <name evidence="2" type="ORF">Cvel_23902</name>
</gene>
<evidence type="ECO:0000256" key="1">
    <source>
        <dbReference type="SAM" id="MobiDB-lite"/>
    </source>
</evidence>
<feature type="region of interest" description="Disordered" evidence="1">
    <location>
        <begin position="116"/>
        <end position="149"/>
    </location>
</feature>
<dbReference type="SUPFAM" id="SSF52777">
    <property type="entry name" value="CoA-dependent acyltransferases"/>
    <property type="match status" value="1"/>
</dbReference>
<feature type="compositionally biased region" description="Basic and acidic residues" evidence="1">
    <location>
        <begin position="307"/>
        <end position="322"/>
    </location>
</feature>
<evidence type="ECO:0008006" key="3">
    <source>
        <dbReference type="Google" id="ProtNLM"/>
    </source>
</evidence>
<dbReference type="EMBL" id="CDMZ01001681">
    <property type="protein sequence ID" value="CEM36169.1"/>
    <property type="molecule type" value="Genomic_DNA"/>
</dbReference>
<sequence>MCCRRRAQSGRARTPRERQLSAFEMMWAEAHEKGKLHTVNVTLIGGELLTEELMLRTMCRLEERHPILRMVFASDGTEGAPLWLREGTGSGGIEGVEKGVSGKCGGEDLGWFSEATESSESEATKAKKSQQTNSFRAVNEKQKVETDDLRKPTADLRMVEAASWQDAASDVFGEKQFSLPTPGCPTKLWRVVLVSYPAAEKEGGGEKEKKSKLKQAVIFVLHHSVFDGTSRLALTRDFMNILSSEGKEEVKLQPYLDMQRVHRQLERMQPGRFRTAALWAEELRDVLFSSLYCPGLGDSPAVVAKREKTRRAEGEKKKKCELESSAAVEASSSSQGGKGKEEEEEEVRENTRLQPLELTEEETAALVAKCKHANTTVHAAVTAAVILSLLRLESEERKSALAWRAASFIPFLRPWFCTFHLASLRKSVEPPVEQGEIGALITGYRIFSPVTPEVIEASSACGGLGGNEGAETERENLVSTLWSLARDAKKRLIVEAEEPGKLGAIIMAFIASFLVRSLLGWIPSEYFSLKRVPQVNLSNLGRQDFQRGYGKFHLEGVFAATAEQAEGPLACVNLATVGSRLQGCVVFYTHVWSREKAEEFAGHIEEVLCEAALVPRERGGKKNR</sequence>
<dbReference type="Gene3D" id="3.30.559.30">
    <property type="entry name" value="Nonribosomal peptide synthetase, condensation domain"/>
    <property type="match status" value="1"/>
</dbReference>
<feature type="region of interest" description="Disordered" evidence="1">
    <location>
        <begin position="307"/>
        <end position="355"/>
    </location>
</feature>
<dbReference type="AlphaFoldDB" id="A0A0G4GYH1"/>
<dbReference type="InterPro" id="IPR023213">
    <property type="entry name" value="CAT-like_dom_sf"/>
</dbReference>
<dbReference type="PANTHER" id="PTHR28037">
    <property type="entry name" value="ALCOHOL O-ACETYLTRANSFERASE 1-RELATED"/>
    <property type="match status" value="1"/>
</dbReference>